<protein>
    <recommendedName>
        <fullName evidence="3">Protein GrpE</fullName>
    </recommendedName>
    <alternativeName>
        <fullName evidence="3">HSP-70 cofactor</fullName>
    </alternativeName>
</protein>
<dbReference type="Proteomes" id="UP000009011">
    <property type="component" value="Chromosome"/>
</dbReference>
<dbReference type="GO" id="GO:0051082">
    <property type="term" value="F:unfolded protein binding"/>
    <property type="evidence" value="ECO:0007669"/>
    <property type="project" value="TreeGrafter"/>
</dbReference>
<dbReference type="Gene3D" id="2.30.22.10">
    <property type="entry name" value="Head domain of nucleotide exchange factor GrpE"/>
    <property type="match status" value="1"/>
</dbReference>
<keyword evidence="7" id="KW-1185">Reference proteome</keyword>
<dbReference type="InterPro" id="IPR000740">
    <property type="entry name" value="GrpE"/>
</dbReference>
<comment type="similarity">
    <text evidence="1 3 4">Belongs to the GrpE family.</text>
</comment>
<comment type="function">
    <text evidence="3">Participates actively in the response to hyperosmotic and heat shock by preventing the aggregation of stress-denatured proteins, in association with DnaK and GrpE. It is the nucleotide exchange factor for DnaK and may function as a thermosensor. Unfolded proteins bind initially to DnaJ; upon interaction with the DnaJ-bound protein, DnaK hydrolyzes its bound ATP, resulting in the formation of a stable complex. GrpE releases ADP from DnaK; ATP binding to DnaK triggers the release of the substrate protein, thus completing the reaction cycle. Several rounds of ATP-dependent interactions between DnaJ, DnaK and GrpE are required for fully efficient folding.</text>
</comment>
<gene>
    <name evidence="3" type="primary">grpE</name>
    <name evidence="6" type="ordered locus">MROS_1458</name>
</gene>
<dbReference type="GO" id="GO:0000774">
    <property type="term" value="F:adenyl-nucleotide exchange factor activity"/>
    <property type="evidence" value="ECO:0007669"/>
    <property type="project" value="InterPro"/>
</dbReference>
<evidence type="ECO:0000313" key="6">
    <source>
        <dbReference type="EMBL" id="AFN74695.1"/>
    </source>
</evidence>
<reference evidence="6 7" key="1">
    <citation type="journal article" date="2013" name="PLoS ONE">
        <title>Genomic analysis of Melioribacter roseus, facultatively anaerobic organotrophic bacterium representing a novel deep lineage within Bacteriodetes/Chlorobi group.</title>
        <authorList>
            <person name="Kadnikov V.V."/>
            <person name="Mardanov A.V."/>
            <person name="Podosokorskaya O.A."/>
            <person name="Gavrilov S.N."/>
            <person name="Kublanov I.V."/>
            <person name="Beletsky A.V."/>
            <person name="Bonch-Osmolovskaya E.A."/>
            <person name="Ravin N.V."/>
        </authorList>
    </citation>
    <scope>NUCLEOTIDE SEQUENCE [LARGE SCALE GENOMIC DNA]</scope>
    <source>
        <strain evidence="7">JCM 17771 / P3M-2</strain>
    </source>
</reference>
<dbReference type="GO" id="GO:0051087">
    <property type="term" value="F:protein-folding chaperone binding"/>
    <property type="evidence" value="ECO:0007669"/>
    <property type="project" value="InterPro"/>
</dbReference>
<dbReference type="GO" id="GO:0042803">
    <property type="term" value="F:protein homodimerization activity"/>
    <property type="evidence" value="ECO:0007669"/>
    <property type="project" value="InterPro"/>
</dbReference>
<sequence length="211" mass="24583">MTMKKKAQKKSKEEVKINQEQELNKADQNQSPEESENKESEKEKDIIKELNEKLEKLEKENSELKDTLLRKVAEFENYKRRTEQDQLNIIKYAAEPFIKNILAVYDDLERSLGHMNENNNYEAMKKGLELVFDKFTKTLEAQGVKKIEAKGQPFDFEMHEALMQQPVEGLPPHTVVDVVEPGYMYKDKVIRHAKVIVSAETPENQNNEEGQ</sequence>
<evidence type="ECO:0000256" key="1">
    <source>
        <dbReference type="ARBA" id="ARBA00009054"/>
    </source>
</evidence>
<feature type="compositionally biased region" description="Basic and acidic residues" evidence="5">
    <location>
        <begin position="35"/>
        <end position="45"/>
    </location>
</feature>
<evidence type="ECO:0000256" key="2">
    <source>
        <dbReference type="ARBA" id="ARBA00023186"/>
    </source>
</evidence>
<dbReference type="PRINTS" id="PR00773">
    <property type="entry name" value="GRPEPROTEIN"/>
</dbReference>
<organism evidence="6 7">
    <name type="scientific">Melioribacter roseus (strain DSM 23840 / JCM 17771 / VKM B-2668 / P3M-2)</name>
    <dbReference type="NCBI Taxonomy" id="1191523"/>
    <lineage>
        <taxon>Bacteria</taxon>
        <taxon>Pseudomonadati</taxon>
        <taxon>Ignavibacteriota</taxon>
        <taxon>Ignavibacteria</taxon>
        <taxon>Ignavibacteriales</taxon>
        <taxon>Melioribacteraceae</taxon>
        <taxon>Melioribacter</taxon>
    </lineage>
</organism>
<dbReference type="CDD" id="cd00446">
    <property type="entry name" value="GrpE"/>
    <property type="match status" value="1"/>
</dbReference>
<dbReference type="PATRIC" id="fig|1191523.3.peg.1548"/>
<dbReference type="AlphaFoldDB" id="I6Z6A7"/>
<dbReference type="eggNOG" id="COG0576">
    <property type="taxonomic scope" value="Bacteria"/>
</dbReference>
<dbReference type="NCBIfam" id="NF010738">
    <property type="entry name" value="PRK14140.1"/>
    <property type="match status" value="1"/>
</dbReference>
<feature type="compositionally biased region" description="Basic and acidic residues" evidence="5">
    <location>
        <begin position="10"/>
        <end position="25"/>
    </location>
</feature>
<dbReference type="InterPro" id="IPR009012">
    <property type="entry name" value="GrpE_head"/>
</dbReference>
<dbReference type="PANTHER" id="PTHR21237">
    <property type="entry name" value="GRPE PROTEIN"/>
    <property type="match status" value="1"/>
</dbReference>
<evidence type="ECO:0000256" key="3">
    <source>
        <dbReference type="HAMAP-Rule" id="MF_01151"/>
    </source>
</evidence>
<dbReference type="EMBL" id="CP003557">
    <property type="protein sequence ID" value="AFN74695.1"/>
    <property type="molecule type" value="Genomic_DNA"/>
</dbReference>
<dbReference type="Gene3D" id="3.90.20.20">
    <property type="match status" value="1"/>
</dbReference>
<dbReference type="GO" id="GO:0005737">
    <property type="term" value="C:cytoplasm"/>
    <property type="evidence" value="ECO:0007669"/>
    <property type="project" value="UniProtKB-SubCell"/>
</dbReference>
<dbReference type="KEGG" id="mro:MROS_1458"/>
<keyword evidence="2 3" id="KW-0143">Chaperone</keyword>
<evidence type="ECO:0000256" key="4">
    <source>
        <dbReference type="RuleBase" id="RU004478"/>
    </source>
</evidence>
<dbReference type="PANTHER" id="PTHR21237:SF23">
    <property type="entry name" value="GRPE PROTEIN HOMOLOG, MITOCHONDRIAL"/>
    <property type="match status" value="1"/>
</dbReference>
<dbReference type="SUPFAM" id="SSF58014">
    <property type="entry name" value="Coiled-coil domain of nucleotide exchange factor GrpE"/>
    <property type="match status" value="1"/>
</dbReference>
<keyword evidence="3" id="KW-0963">Cytoplasm</keyword>
<evidence type="ECO:0000313" key="7">
    <source>
        <dbReference type="Proteomes" id="UP000009011"/>
    </source>
</evidence>
<dbReference type="GO" id="GO:0006457">
    <property type="term" value="P:protein folding"/>
    <property type="evidence" value="ECO:0007669"/>
    <property type="project" value="InterPro"/>
</dbReference>
<dbReference type="HOGENOM" id="CLU_057217_5_2_10"/>
<proteinExistence type="inferred from homology"/>
<evidence type="ECO:0000256" key="5">
    <source>
        <dbReference type="SAM" id="MobiDB-lite"/>
    </source>
</evidence>
<dbReference type="InterPro" id="IPR013805">
    <property type="entry name" value="GrpE_CC"/>
</dbReference>
<name>I6Z6A7_MELRP</name>
<dbReference type="HAMAP" id="MF_01151">
    <property type="entry name" value="GrpE"/>
    <property type="match status" value="1"/>
</dbReference>
<dbReference type="SUPFAM" id="SSF51064">
    <property type="entry name" value="Head domain of nucleotide exchange factor GrpE"/>
    <property type="match status" value="1"/>
</dbReference>
<comment type="subunit">
    <text evidence="3">Homodimer.</text>
</comment>
<accession>I6Z6A7</accession>
<comment type="subcellular location">
    <subcellularLocation>
        <location evidence="3">Cytoplasm</location>
    </subcellularLocation>
</comment>
<dbReference type="STRING" id="1191523.MROS_1458"/>
<feature type="region of interest" description="Disordered" evidence="5">
    <location>
        <begin position="1"/>
        <end position="45"/>
    </location>
</feature>
<keyword evidence="3" id="KW-0346">Stress response</keyword>
<dbReference type="Pfam" id="PF01025">
    <property type="entry name" value="GrpE"/>
    <property type="match status" value="1"/>
</dbReference>